<keyword evidence="6 16" id="KW-0812">Transmembrane</keyword>
<keyword evidence="8 16" id="KW-1133">Transmembrane helix</keyword>
<dbReference type="InterPro" id="IPR011642">
    <property type="entry name" value="Gate_dom"/>
</dbReference>
<feature type="binding site" evidence="15">
    <location>
        <position position="45"/>
    </location>
    <ligand>
        <name>Mg(2+)</name>
        <dbReference type="ChEBI" id="CHEBI:18420"/>
        <label>2</label>
    </ligand>
</feature>
<evidence type="ECO:0000256" key="11">
    <source>
        <dbReference type="ARBA" id="ARBA00023134"/>
    </source>
</evidence>
<evidence type="ECO:0000256" key="7">
    <source>
        <dbReference type="ARBA" id="ARBA00022741"/>
    </source>
</evidence>
<feature type="domain" description="FeoB-type G" evidence="18">
    <location>
        <begin position="23"/>
        <end position="185"/>
    </location>
</feature>
<comment type="similarity">
    <text evidence="16">Belongs to the TRAFAC class TrmE-Era-EngA-EngB-Septin-like GTPase superfamily. FeoB GTPase (TC 9.A.8) family.</text>
</comment>
<feature type="binding site" evidence="15">
    <location>
        <position position="41"/>
    </location>
    <ligand>
        <name>Mg(2+)</name>
        <dbReference type="ChEBI" id="CHEBI:18420"/>
        <label>2</label>
    </ligand>
</feature>
<protein>
    <recommendedName>
        <fullName evidence="13 16">Ferrous iron transport protein B</fullName>
    </recommendedName>
</protein>
<evidence type="ECO:0000256" key="12">
    <source>
        <dbReference type="ARBA" id="ARBA00023136"/>
    </source>
</evidence>
<keyword evidence="9 16" id="KW-0408">Iron</keyword>
<dbReference type="EMBL" id="BLTE01000006">
    <property type="protein sequence ID" value="GFK93781.1"/>
    <property type="molecule type" value="Genomic_DNA"/>
</dbReference>
<dbReference type="InterPro" id="IPR027417">
    <property type="entry name" value="P-loop_NTPase"/>
</dbReference>
<evidence type="ECO:0000313" key="20">
    <source>
        <dbReference type="Proteomes" id="UP000494245"/>
    </source>
</evidence>
<dbReference type="PANTHER" id="PTHR43185">
    <property type="entry name" value="FERROUS IRON TRANSPORT PROTEIN B"/>
    <property type="match status" value="1"/>
</dbReference>
<dbReference type="GO" id="GO:0015093">
    <property type="term" value="F:ferrous iron transmembrane transporter activity"/>
    <property type="evidence" value="ECO:0007669"/>
    <property type="project" value="UniProtKB-UniRule"/>
</dbReference>
<comment type="function">
    <text evidence="16">Probable transporter of a GTP-driven Fe(2+) uptake system.</text>
</comment>
<comment type="subcellular location">
    <subcellularLocation>
        <location evidence="1 16">Cell inner membrane</location>
        <topology evidence="1 16">Multi-pass membrane protein</topology>
    </subcellularLocation>
</comment>
<gene>
    <name evidence="19" type="primary">feoB_2</name>
    <name evidence="19" type="ORF">NNJEOMEG_01615</name>
</gene>
<keyword evidence="12 16" id="KW-0472">Membrane</keyword>
<evidence type="ECO:0000259" key="18">
    <source>
        <dbReference type="PROSITE" id="PS51711"/>
    </source>
</evidence>
<keyword evidence="15" id="KW-0460">Magnesium</keyword>
<evidence type="ECO:0000256" key="8">
    <source>
        <dbReference type="ARBA" id="ARBA00022989"/>
    </source>
</evidence>
<dbReference type="InterPro" id="IPR050860">
    <property type="entry name" value="FeoB_GTPase"/>
</dbReference>
<keyword evidence="4 16" id="KW-0410">Iron transport</keyword>
<feature type="transmembrane region" description="Helical" evidence="16">
    <location>
        <begin position="730"/>
        <end position="748"/>
    </location>
</feature>
<dbReference type="PRINTS" id="PR00326">
    <property type="entry name" value="GTP1OBG"/>
</dbReference>
<name>A0A6V8LT78_9BACT</name>
<dbReference type="PANTHER" id="PTHR43185:SF1">
    <property type="entry name" value="FE(2+) TRANSPORTER FEOB"/>
    <property type="match status" value="1"/>
</dbReference>
<feature type="transmembrane region" description="Helical" evidence="16">
    <location>
        <begin position="315"/>
        <end position="333"/>
    </location>
</feature>
<dbReference type="Gene3D" id="3.40.50.300">
    <property type="entry name" value="P-loop containing nucleotide triphosphate hydrolases"/>
    <property type="match status" value="1"/>
</dbReference>
<keyword evidence="7 14" id="KW-0547">Nucleotide-binding</keyword>
<keyword evidence="20" id="KW-1185">Reference proteome</keyword>
<feature type="region of interest" description="Disordered" evidence="17">
    <location>
        <begin position="593"/>
        <end position="642"/>
    </location>
</feature>
<dbReference type="InterPro" id="IPR006073">
    <property type="entry name" value="GTP-bd"/>
</dbReference>
<evidence type="ECO:0000256" key="16">
    <source>
        <dbReference type="RuleBase" id="RU362098"/>
    </source>
</evidence>
<evidence type="ECO:0000256" key="5">
    <source>
        <dbReference type="ARBA" id="ARBA00022519"/>
    </source>
</evidence>
<evidence type="ECO:0000256" key="2">
    <source>
        <dbReference type="ARBA" id="ARBA00022448"/>
    </source>
</evidence>
<keyword evidence="11 14" id="KW-0342">GTP-binding</keyword>
<dbReference type="FunFam" id="3.40.50.300:FF:000426">
    <property type="entry name" value="Ferrous iron transport protein B"/>
    <property type="match status" value="1"/>
</dbReference>
<dbReference type="InterPro" id="IPR011640">
    <property type="entry name" value="Fe2_transport_prot_B_C"/>
</dbReference>
<feature type="compositionally biased region" description="Basic and acidic residues" evidence="17">
    <location>
        <begin position="630"/>
        <end position="642"/>
    </location>
</feature>
<evidence type="ECO:0000313" key="19">
    <source>
        <dbReference type="EMBL" id="GFK93781.1"/>
    </source>
</evidence>
<dbReference type="Proteomes" id="UP000494245">
    <property type="component" value="Unassembled WGS sequence"/>
</dbReference>
<dbReference type="GO" id="GO:0046872">
    <property type="term" value="F:metal ion binding"/>
    <property type="evidence" value="ECO:0007669"/>
    <property type="project" value="UniProtKB-KW"/>
</dbReference>
<sequence length="794" mass="85634">MSQTQHRAAAESAAPLHDQGLRLHTVALAGNPNAGKSTLFNALTGARAHVGNYPGITVEKKVGRVRAGDTVLEVVDLPGAYSLTAYSAEELVARDFLVEERPAAVVDVLNAGALERNLYLTVQFMELGIPLVLGLNMMDEARRNGVHVDVKRLSAILGCPVTELVARTGEGVHELSLAAAQTAREAKGQWKPLEISYGPDLDPAITEMTARILAKSFLKERYPARWIALKYIENDSQIMELGRAADPELAAWLEARVLQVATHLRATLGTYPEAVVADYRYGYIASVLKGVLKRDDLGDRVEFSDRIDLLLTHKVMGPVLMFAVIYLIYQLTFTVGKVPMDWLEAGFGLLSETVNDALPDGMLRSLLVDGVIAGVGGVMGFVPLVMIIFLLIAFLEDSGYMARIAYMLDRVFRIFGLHGCSVMPFIISGGIAGGCALPGVMASRTLRSPKERIATILTAPFMTCGAKLPVFILLAGVFFPDHAAQAMFGMTMLGWAMALCVSWMLRSTVVRGESTPFVMELPPYRLPTLRGLAIHTWERTWQYIKKAGTVILAVSVVVWAAMTFPGLPEDKENVFEARKAEISERIAALEAAEAAQPEAKEAAEAKPDAPAAEARAEEADKADAQTAEAPKAEGEEPAKAEGELETLQAQLEDIEKEQAAAALEASLAGRLGLALEPVSRWAGFDWRTNIALVGGFAAKEIIVSTLGTAYSLGAVEAEEADPLAEKLTQAGIPLAAGLALMVFILLYSPCFPTVVAIGKETGSWKWAVFSMTFNTVFAFVLAVAIFQVGTLLFP</sequence>
<keyword evidence="5" id="KW-0997">Cell inner membrane</keyword>
<evidence type="ECO:0000256" key="17">
    <source>
        <dbReference type="SAM" id="MobiDB-lite"/>
    </source>
</evidence>
<dbReference type="InterPro" id="IPR003373">
    <property type="entry name" value="Fe2_transport_prot-B"/>
</dbReference>
<dbReference type="SUPFAM" id="SSF52540">
    <property type="entry name" value="P-loop containing nucleoside triphosphate hydrolases"/>
    <property type="match status" value="1"/>
</dbReference>
<evidence type="ECO:0000256" key="6">
    <source>
        <dbReference type="ARBA" id="ARBA00022692"/>
    </source>
</evidence>
<feature type="transmembrane region" description="Helical" evidence="16">
    <location>
        <begin position="486"/>
        <end position="505"/>
    </location>
</feature>
<dbReference type="NCBIfam" id="TIGR00437">
    <property type="entry name" value="feoB"/>
    <property type="match status" value="1"/>
</dbReference>
<feature type="binding site" evidence="15">
    <location>
        <position position="44"/>
    </location>
    <ligand>
        <name>Mg(2+)</name>
        <dbReference type="ChEBI" id="CHEBI:18420"/>
        <label>2</label>
    </ligand>
</feature>
<feature type="transmembrane region" description="Helical" evidence="16">
    <location>
        <begin position="453"/>
        <end position="479"/>
    </location>
</feature>
<dbReference type="AlphaFoldDB" id="A0A6V8LT78"/>
<keyword evidence="2 16" id="KW-0813">Transport</keyword>
<feature type="transmembrane region" description="Helical" evidence="16">
    <location>
        <begin position="768"/>
        <end position="793"/>
    </location>
</feature>
<dbReference type="Pfam" id="PF17910">
    <property type="entry name" value="FeoB_Cyto"/>
    <property type="match status" value="1"/>
</dbReference>
<feature type="binding site" evidence="14">
    <location>
        <begin position="55"/>
        <end position="59"/>
    </location>
    <ligand>
        <name>GTP</name>
        <dbReference type="ChEBI" id="CHEBI:37565"/>
        <label>1</label>
    </ligand>
</feature>
<feature type="compositionally biased region" description="Basic and acidic residues" evidence="17">
    <location>
        <begin position="614"/>
        <end position="623"/>
    </location>
</feature>
<dbReference type="RefSeq" id="WP_173083166.1">
    <property type="nucleotide sequence ID" value="NZ_BLTE01000006.1"/>
</dbReference>
<organism evidence="19 20">
    <name type="scientific">Fundidesulfovibrio magnetotacticus</name>
    <dbReference type="NCBI Taxonomy" id="2730080"/>
    <lineage>
        <taxon>Bacteria</taxon>
        <taxon>Pseudomonadati</taxon>
        <taxon>Thermodesulfobacteriota</taxon>
        <taxon>Desulfovibrionia</taxon>
        <taxon>Desulfovibrionales</taxon>
        <taxon>Desulfovibrionaceae</taxon>
        <taxon>Fundidesulfovibrio</taxon>
    </lineage>
</organism>
<comment type="caution">
    <text evidence="16">Lacks conserved residue(s) required for the propagation of feature annotation.</text>
</comment>
<dbReference type="Pfam" id="PF07664">
    <property type="entry name" value="FeoB_C"/>
    <property type="match status" value="1"/>
</dbReference>
<evidence type="ECO:0000256" key="13">
    <source>
        <dbReference type="NCBIfam" id="TIGR00437"/>
    </source>
</evidence>
<evidence type="ECO:0000256" key="3">
    <source>
        <dbReference type="ARBA" id="ARBA00022475"/>
    </source>
</evidence>
<dbReference type="GO" id="GO:0005525">
    <property type="term" value="F:GTP binding"/>
    <property type="evidence" value="ECO:0007669"/>
    <property type="project" value="UniProtKB-KW"/>
</dbReference>
<feature type="compositionally biased region" description="Basic and acidic residues" evidence="17">
    <location>
        <begin position="598"/>
        <end position="607"/>
    </location>
</feature>
<evidence type="ECO:0000256" key="14">
    <source>
        <dbReference type="PIRSR" id="PIRSR603373-1"/>
    </source>
</evidence>
<evidence type="ECO:0000256" key="9">
    <source>
        <dbReference type="ARBA" id="ARBA00023004"/>
    </source>
</evidence>
<feature type="transmembrane region" description="Helical" evidence="16">
    <location>
        <begin position="415"/>
        <end position="441"/>
    </location>
</feature>
<feature type="transmembrane region" description="Helical" evidence="16">
    <location>
        <begin position="371"/>
        <end position="395"/>
    </location>
</feature>
<feature type="binding site" evidence="14">
    <location>
        <begin position="30"/>
        <end position="37"/>
    </location>
    <ligand>
        <name>GTP</name>
        <dbReference type="ChEBI" id="CHEBI:37565"/>
        <label>1</label>
    </ligand>
</feature>
<keyword evidence="15" id="KW-0479">Metal-binding</keyword>
<keyword evidence="10" id="KW-0406">Ion transport</keyword>
<proteinExistence type="inferred from homology"/>
<feature type="binding site" evidence="14">
    <location>
        <begin position="76"/>
        <end position="79"/>
    </location>
    <ligand>
        <name>GTP</name>
        <dbReference type="ChEBI" id="CHEBI:37565"/>
        <label>1</label>
    </ligand>
</feature>
<feature type="binding site" evidence="15">
    <location>
        <position position="42"/>
    </location>
    <ligand>
        <name>Mg(2+)</name>
        <dbReference type="ChEBI" id="CHEBI:18420"/>
        <label>2</label>
    </ligand>
</feature>
<feature type="binding site" evidence="14">
    <location>
        <begin position="136"/>
        <end position="139"/>
    </location>
    <ligand>
        <name>GTP</name>
        <dbReference type="ChEBI" id="CHEBI:37565"/>
        <label>1</label>
    </ligand>
</feature>
<reference evidence="19 20" key="2">
    <citation type="submission" date="2020-05" db="EMBL/GenBank/DDBJ databases">
        <title>Draft genome sequence of Desulfovibrio sp. strainFSS-1.</title>
        <authorList>
            <person name="Shimoshige H."/>
            <person name="Kobayashi H."/>
            <person name="Maekawa T."/>
        </authorList>
    </citation>
    <scope>NUCLEOTIDE SEQUENCE [LARGE SCALE GENOMIC DNA]</scope>
    <source>
        <strain evidence="19 20">SIID29052-01</strain>
    </source>
</reference>
<keyword evidence="3" id="KW-1003">Cell membrane</keyword>
<dbReference type="Gene3D" id="1.10.287.1770">
    <property type="match status" value="1"/>
</dbReference>
<reference evidence="19 20" key="1">
    <citation type="submission" date="2020-04" db="EMBL/GenBank/DDBJ databases">
        <authorList>
            <consortium name="Desulfovibrio sp. FSS-1 genome sequencing consortium"/>
            <person name="Shimoshige H."/>
            <person name="Kobayashi H."/>
            <person name="Maekawa T."/>
        </authorList>
    </citation>
    <scope>NUCLEOTIDE SEQUENCE [LARGE SCALE GENOMIC DNA]</scope>
    <source>
        <strain evidence="19 20">SIID29052-01</strain>
    </source>
</reference>
<dbReference type="Pfam" id="PF02421">
    <property type="entry name" value="FeoB_N"/>
    <property type="match status" value="1"/>
</dbReference>
<evidence type="ECO:0000256" key="4">
    <source>
        <dbReference type="ARBA" id="ARBA00022496"/>
    </source>
</evidence>
<evidence type="ECO:0000256" key="1">
    <source>
        <dbReference type="ARBA" id="ARBA00004429"/>
    </source>
</evidence>
<dbReference type="Pfam" id="PF07670">
    <property type="entry name" value="Gate"/>
    <property type="match status" value="2"/>
</dbReference>
<evidence type="ECO:0000256" key="15">
    <source>
        <dbReference type="PIRSR" id="PIRSR603373-2"/>
    </source>
</evidence>
<evidence type="ECO:0000256" key="10">
    <source>
        <dbReference type="ARBA" id="ARBA00023065"/>
    </source>
</evidence>
<dbReference type="CDD" id="cd01879">
    <property type="entry name" value="FeoB"/>
    <property type="match status" value="1"/>
</dbReference>
<dbReference type="GO" id="GO:0005886">
    <property type="term" value="C:plasma membrane"/>
    <property type="evidence" value="ECO:0007669"/>
    <property type="project" value="UniProtKB-SubCell"/>
</dbReference>
<dbReference type="InterPro" id="IPR041069">
    <property type="entry name" value="FeoB_Cyto"/>
</dbReference>
<dbReference type="InterPro" id="IPR030389">
    <property type="entry name" value="G_FEOB_dom"/>
</dbReference>
<dbReference type="PROSITE" id="PS51711">
    <property type="entry name" value="G_FEOB"/>
    <property type="match status" value="1"/>
</dbReference>
<comment type="caution">
    <text evidence="19">The sequence shown here is derived from an EMBL/GenBank/DDBJ whole genome shotgun (WGS) entry which is preliminary data.</text>
</comment>
<accession>A0A6V8LT78</accession>